<feature type="domain" description="RNA polymerase beta subunit protrusion" evidence="21">
    <location>
        <begin position="38"/>
        <end position="411"/>
    </location>
</feature>
<dbReference type="Pfam" id="PF04561">
    <property type="entry name" value="RNA_pol_Rpb2_2"/>
    <property type="match status" value="1"/>
</dbReference>
<dbReference type="GO" id="GO:0005694">
    <property type="term" value="C:chromosome"/>
    <property type="evidence" value="ECO:0007669"/>
    <property type="project" value="UniProtKB-SubCell"/>
</dbReference>
<keyword evidence="8 16" id="KW-0548">Nucleotidyltransferase</keyword>
<dbReference type="Gene3D" id="3.90.1110.10">
    <property type="entry name" value="RNA polymerase Rpb2, domain 2"/>
    <property type="match status" value="1"/>
</dbReference>
<dbReference type="SUPFAM" id="SSF64484">
    <property type="entry name" value="beta and beta-prime subunits of DNA dependent RNA-polymerase"/>
    <property type="match status" value="1"/>
</dbReference>
<dbReference type="Gene3D" id="3.90.1800.10">
    <property type="entry name" value="RNA polymerase alpha subunit dimerisation domain"/>
    <property type="match status" value="1"/>
</dbReference>
<evidence type="ECO:0000259" key="22">
    <source>
        <dbReference type="Pfam" id="PF04565"/>
    </source>
</evidence>
<keyword evidence="12 16" id="KW-0804">Transcription</keyword>
<comment type="similarity">
    <text evidence="3 15">Belongs to the RNA polymerase beta chain family.</text>
</comment>
<accession>A0ABD0LK17</accession>
<keyword evidence="25" id="KW-1185">Reference proteome</keyword>
<evidence type="ECO:0000256" key="17">
    <source>
        <dbReference type="SAM" id="MobiDB-lite"/>
    </source>
</evidence>
<dbReference type="FunFam" id="3.90.1800.10:FF:000004">
    <property type="entry name" value="DNA-directed RNA polymerase subunit beta"/>
    <property type="match status" value="1"/>
</dbReference>
<feature type="domain" description="DNA-directed RNA polymerase subunit 2 hybrid-binding" evidence="18">
    <location>
        <begin position="677"/>
        <end position="1036"/>
    </location>
</feature>
<dbReference type="GO" id="GO:0005730">
    <property type="term" value="C:nucleolus"/>
    <property type="evidence" value="ECO:0007669"/>
    <property type="project" value="UniProtKB-SubCell"/>
</dbReference>
<evidence type="ECO:0000259" key="21">
    <source>
        <dbReference type="Pfam" id="PF04563"/>
    </source>
</evidence>
<dbReference type="Gene3D" id="2.40.50.150">
    <property type="match status" value="1"/>
</dbReference>
<name>A0ABD0LK17_9CAEN</name>
<dbReference type="GO" id="GO:0008270">
    <property type="term" value="F:zinc ion binding"/>
    <property type="evidence" value="ECO:0007669"/>
    <property type="project" value="UniProtKB-KW"/>
</dbReference>
<dbReference type="FunFam" id="3.90.1100.10:FF:000008">
    <property type="entry name" value="DNA-directed RNA polymerase subunit beta"/>
    <property type="match status" value="1"/>
</dbReference>
<comment type="catalytic activity">
    <reaction evidence="14">
        <text>RNA(n) + a ribonucleoside 5'-triphosphate = RNA(n+1) + diphosphate</text>
        <dbReference type="Rhea" id="RHEA:21248"/>
        <dbReference type="Rhea" id="RHEA-COMP:14527"/>
        <dbReference type="Rhea" id="RHEA-COMP:17342"/>
        <dbReference type="ChEBI" id="CHEBI:33019"/>
        <dbReference type="ChEBI" id="CHEBI:61557"/>
        <dbReference type="ChEBI" id="CHEBI:140395"/>
        <dbReference type="EC" id="2.7.7.6"/>
    </reaction>
    <physiologicalReaction direction="left-to-right" evidence="14">
        <dbReference type="Rhea" id="RHEA:21249"/>
    </physiologicalReaction>
</comment>
<dbReference type="Gene3D" id="3.90.1070.20">
    <property type="match status" value="1"/>
</dbReference>
<dbReference type="Pfam" id="PF04560">
    <property type="entry name" value="RNA_pol_Rpb2_7"/>
    <property type="match status" value="1"/>
</dbReference>
<evidence type="ECO:0000256" key="16">
    <source>
        <dbReference type="RuleBase" id="RU363031"/>
    </source>
</evidence>
<dbReference type="AlphaFoldDB" id="A0ABD0LK17"/>
<dbReference type="FunFam" id="2.40.270.10:FF:000011">
    <property type="entry name" value="DNA-directed RNA polymerase subunit beta"/>
    <property type="match status" value="1"/>
</dbReference>
<evidence type="ECO:0000259" key="23">
    <source>
        <dbReference type="Pfam" id="PF06883"/>
    </source>
</evidence>
<dbReference type="EC" id="2.7.7.6" evidence="16"/>
<evidence type="ECO:0000256" key="3">
    <source>
        <dbReference type="ARBA" id="ARBA00006835"/>
    </source>
</evidence>
<comment type="caution">
    <text evidence="24">The sequence shown here is derived from an EMBL/GenBank/DDBJ whole genome shotgun (WGS) entry which is preliminary data.</text>
</comment>
<dbReference type="InterPro" id="IPR007644">
    <property type="entry name" value="RNA_pol_bsu_protrusion"/>
</dbReference>
<dbReference type="Gene3D" id="2.40.270.10">
    <property type="entry name" value="DNA-directed RNA polymerase, subunit 2, domain 6"/>
    <property type="match status" value="1"/>
</dbReference>
<evidence type="ECO:0000256" key="14">
    <source>
        <dbReference type="ARBA" id="ARBA00047768"/>
    </source>
</evidence>
<dbReference type="Pfam" id="PF06883">
    <property type="entry name" value="RNA_pol_Rpa2_4"/>
    <property type="match status" value="1"/>
</dbReference>
<comment type="function">
    <text evidence="16">DNA-dependent RNA polymerase catalyzes the transcription of DNA into RNA using the four ribonucleoside triphosphates as substrates.</text>
</comment>
<keyword evidence="4" id="KW-0158">Chromosome</keyword>
<keyword evidence="13" id="KW-0539">Nucleus</keyword>
<evidence type="ECO:0000256" key="8">
    <source>
        <dbReference type="ARBA" id="ARBA00022695"/>
    </source>
</evidence>
<dbReference type="FunFam" id="3.90.1110.10:FF:000008">
    <property type="entry name" value="DNA-directed RNA polymerase subunit beta"/>
    <property type="match status" value="1"/>
</dbReference>
<dbReference type="CDD" id="cd00653">
    <property type="entry name" value="RNA_pol_B_RPB2"/>
    <property type="match status" value="1"/>
</dbReference>
<dbReference type="Gene3D" id="3.90.1100.10">
    <property type="match status" value="1"/>
</dbReference>
<keyword evidence="9" id="KW-0479">Metal-binding</keyword>
<dbReference type="InterPro" id="IPR015712">
    <property type="entry name" value="DNA-dir_RNA_pol_su2"/>
</dbReference>
<dbReference type="Proteomes" id="UP001519460">
    <property type="component" value="Unassembled WGS sequence"/>
</dbReference>
<dbReference type="Pfam" id="PF04563">
    <property type="entry name" value="RNA_pol_Rpb2_1"/>
    <property type="match status" value="1"/>
</dbReference>
<protein>
    <recommendedName>
        <fullName evidence="16">DNA-directed RNA polymerase subunit beta</fullName>
        <ecNumber evidence="16">2.7.7.6</ecNumber>
    </recommendedName>
</protein>
<feature type="domain" description="RNA polymerase Rpb2" evidence="19">
    <location>
        <begin position="1038"/>
        <end position="1141"/>
    </location>
</feature>
<evidence type="ECO:0000256" key="5">
    <source>
        <dbReference type="ARBA" id="ARBA00022478"/>
    </source>
</evidence>
<evidence type="ECO:0000256" key="12">
    <source>
        <dbReference type="ARBA" id="ARBA00023163"/>
    </source>
</evidence>
<dbReference type="InterPro" id="IPR037034">
    <property type="entry name" value="RNA_pol_Rpb2_2_sf"/>
</dbReference>
<dbReference type="PANTHER" id="PTHR20856">
    <property type="entry name" value="DNA-DIRECTED RNA POLYMERASE I SUBUNIT 2"/>
    <property type="match status" value="1"/>
</dbReference>
<dbReference type="FunFam" id="3.90.1100.10:FF:000016">
    <property type="entry name" value="DNA-directed RNA polymerase subunit beta"/>
    <property type="match status" value="1"/>
</dbReference>
<evidence type="ECO:0000256" key="15">
    <source>
        <dbReference type="RuleBase" id="RU000434"/>
    </source>
</evidence>
<dbReference type="Pfam" id="PF04565">
    <property type="entry name" value="RNA_pol_Rpb2_3"/>
    <property type="match status" value="1"/>
</dbReference>
<evidence type="ECO:0000256" key="7">
    <source>
        <dbReference type="ARBA" id="ARBA00022679"/>
    </source>
</evidence>
<dbReference type="InterPro" id="IPR007645">
    <property type="entry name" value="RNA_pol_Rpb2_3"/>
</dbReference>
<keyword evidence="10" id="KW-0863">Zinc-finger</keyword>
<evidence type="ECO:0000256" key="9">
    <source>
        <dbReference type="ARBA" id="ARBA00022723"/>
    </source>
</evidence>
<dbReference type="InterPro" id="IPR037033">
    <property type="entry name" value="DNA-dir_RNAP_su2_hyb_sf"/>
</dbReference>
<dbReference type="GO" id="GO:0003899">
    <property type="term" value="F:DNA-directed RNA polymerase activity"/>
    <property type="evidence" value="ECO:0007669"/>
    <property type="project" value="UniProtKB-EC"/>
</dbReference>
<evidence type="ECO:0000259" key="18">
    <source>
        <dbReference type="Pfam" id="PF00562"/>
    </source>
</evidence>
<dbReference type="InterPro" id="IPR009674">
    <property type="entry name" value="Rpa2_dom_4"/>
</dbReference>
<evidence type="ECO:0000256" key="13">
    <source>
        <dbReference type="ARBA" id="ARBA00023242"/>
    </source>
</evidence>
<feature type="domain" description="RNA polymerase Rpb2" evidence="20">
    <location>
        <begin position="189"/>
        <end position="377"/>
    </location>
</feature>
<evidence type="ECO:0000313" key="25">
    <source>
        <dbReference type="Proteomes" id="UP001519460"/>
    </source>
</evidence>
<sequence length="1143" mass="128247">MASVDKMENPVSAGNPALERIRMQSGVPRDRQHTAMQELTRPHIDSFNFLLHEGLNKIVQHMLPVEFETPAGQKCAVFLEEVNIVPPRLPESNKMTNTMKVYPAECRERRATYRGDVIVKVGWSMEGKTQGSLERVAGQIPIMVKSDACHLARLTPKDLIRHGEEAEEMGGYFIVNGQEKVVRMLILPRRNYPLCLKRPSWKARGEEYTEFGITVRCVRPDQSAVNMFLHYLQNGTVTIGFAYNKQIYYVPLVMVLKGLLNVSDKYIFDELTKGREEDSYYKGCVVFMLREMAEQGLLTRTQMLQYMGERFRIKLDIPAWYTHEQVGDFLMLQCICIHLASNEDKFNNLVYMTQKLFSFAQGRCAEESADNPMNQELLLSGHLVLMVLKEKLESWLLSVKMGLERVMKNKSSKSGFVLNAASMTEATRFCSSLTRPMEYLLATGNLASRSGLGLMQASGLSVVADKLNFYRFLSHFRCVHRGAFFAQMRTTGVRKLLPEAWGFLCPVHTPDGAPCGLLNHMSAYCQAVSVQLPTEPILEQLQALGMRPVGMPLPVPMSHCYPVLLDGRLVGYLPDAIAKDVVDELRLFKVSGMKKIPPVLEICLVPKTEVASLYPGVYLFSTPARMVRPVLNLAVNQTEMIGTFEQVFMDIAVTASEVHPGVTTHVEISEQSMLSVIATLTPFSDFNQSPRNMYQCQMGKQTMGTPLHAYQHRADNKLYRIQTPQSPIVRPHAHQHYNIDEFPLGTNAIVAVISYTGYDMEDAMTINKASYERGFGHGCIYKAVVIDLMEKTKDTAVAHSLIFCCKDATEGLDPDGLPPVGRLLKDGEPYYSYMNQQTGVVTVERFRGSEDAYVDHIKILGSETGQGILNKVCIVLRIVRNPTIGDKFSSRHGQKGVCSMLWPAENMPFTESGMTPDIIFNPHGFPSRMTIGMMIESMAGKSAALHGMFHDATPFTFSEDQSAADYFGELLSAAGYNYFGTERLYSGIDGRELQADIFFGVVYYQRLRHMVSDKFQVRTTGPVDPLTQQPVKGRKRMGGVRFGEMERDALIAHGTSFLLHDRLFNCSDRCKAHICIECGSLLSPVLEKPPPHTAAASFEAKRKWKCLTCGRSDKISIIAVPYVLRYLLAELAVMGIKVKLDVK</sequence>
<dbReference type="InterPro" id="IPR007641">
    <property type="entry name" value="RNA_pol_Rpb2_7"/>
</dbReference>
<evidence type="ECO:0000259" key="20">
    <source>
        <dbReference type="Pfam" id="PF04561"/>
    </source>
</evidence>
<reference evidence="24 25" key="1">
    <citation type="journal article" date="2023" name="Sci. Data">
        <title>Genome assembly of the Korean intertidal mud-creeper Batillaria attramentaria.</title>
        <authorList>
            <person name="Patra A.K."/>
            <person name="Ho P.T."/>
            <person name="Jun S."/>
            <person name="Lee S.J."/>
            <person name="Kim Y."/>
            <person name="Won Y.J."/>
        </authorList>
    </citation>
    <scope>NUCLEOTIDE SEQUENCE [LARGE SCALE GENOMIC DNA]</scope>
    <source>
        <strain evidence="24">Wonlab-2016</strain>
    </source>
</reference>
<keyword evidence="7 16" id="KW-0808">Transferase</keyword>
<gene>
    <name evidence="24" type="ORF">BaRGS_00009433</name>
</gene>
<evidence type="ECO:0000313" key="24">
    <source>
        <dbReference type="EMBL" id="KAK7499458.1"/>
    </source>
</evidence>
<evidence type="ECO:0000256" key="10">
    <source>
        <dbReference type="ARBA" id="ARBA00022771"/>
    </source>
</evidence>
<dbReference type="PROSITE" id="PS01166">
    <property type="entry name" value="RNA_POL_BETA"/>
    <property type="match status" value="1"/>
</dbReference>
<proteinExistence type="inferred from homology"/>
<dbReference type="InterPro" id="IPR014724">
    <property type="entry name" value="RNA_pol_RPB2_OB-fold"/>
</dbReference>
<keyword evidence="6" id="KW-0597">Phosphoprotein</keyword>
<comment type="subcellular location">
    <subcellularLocation>
        <location evidence="1">Chromosome</location>
    </subcellularLocation>
    <subcellularLocation>
        <location evidence="2">Nucleus</location>
        <location evidence="2">Nucleolus</location>
    </subcellularLocation>
</comment>
<feature type="region of interest" description="Disordered" evidence="17">
    <location>
        <begin position="1"/>
        <end position="26"/>
    </location>
</feature>
<organism evidence="24 25">
    <name type="scientific">Batillaria attramentaria</name>
    <dbReference type="NCBI Taxonomy" id="370345"/>
    <lineage>
        <taxon>Eukaryota</taxon>
        <taxon>Metazoa</taxon>
        <taxon>Spiralia</taxon>
        <taxon>Lophotrochozoa</taxon>
        <taxon>Mollusca</taxon>
        <taxon>Gastropoda</taxon>
        <taxon>Caenogastropoda</taxon>
        <taxon>Sorbeoconcha</taxon>
        <taxon>Cerithioidea</taxon>
        <taxon>Batillariidae</taxon>
        <taxon>Batillaria</taxon>
    </lineage>
</organism>
<dbReference type="GO" id="GO:0000428">
    <property type="term" value="C:DNA-directed RNA polymerase complex"/>
    <property type="evidence" value="ECO:0007669"/>
    <property type="project" value="UniProtKB-KW"/>
</dbReference>
<dbReference type="EMBL" id="JACVVK020000044">
    <property type="protein sequence ID" value="KAK7499458.1"/>
    <property type="molecule type" value="Genomic_DNA"/>
</dbReference>
<dbReference type="InterPro" id="IPR007120">
    <property type="entry name" value="DNA-dir_RNAP_su2_dom"/>
</dbReference>
<dbReference type="InterPro" id="IPR007121">
    <property type="entry name" value="RNA_pol_bsu_CS"/>
</dbReference>
<evidence type="ECO:0000256" key="6">
    <source>
        <dbReference type="ARBA" id="ARBA00022553"/>
    </source>
</evidence>
<evidence type="ECO:0000256" key="4">
    <source>
        <dbReference type="ARBA" id="ARBA00022454"/>
    </source>
</evidence>
<keyword evidence="11" id="KW-0862">Zinc</keyword>
<feature type="domain" description="RNA polymerase Rpb2" evidence="22">
    <location>
        <begin position="462"/>
        <end position="526"/>
    </location>
</feature>
<evidence type="ECO:0000256" key="11">
    <source>
        <dbReference type="ARBA" id="ARBA00022833"/>
    </source>
</evidence>
<evidence type="ECO:0000256" key="1">
    <source>
        <dbReference type="ARBA" id="ARBA00004286"/>
    </source>
</evidence>
<evidence type="ECO:0000259" key="19">
    <source>
        <dbReference type="Pfam" id="PF04560"/>
    </source>
</evidence>
<dbReference type="FunFam" id="2.40.270.10:FF:000006">
    <property type="entry name" value="DNA-directed RNA polymerase subunit beta"/>
    <property type="match status" value="1"/>
</dbReference>
<dbReference type="Pfam" id="PF00562">
    <property type="entry name" value="RNA_pol_Rpb2_6"/>
    <property type="match status" value="1"/>
</dbReference>
<feature type="domain" description="DNA-directed RNA polymerase I subunit RPA2" evidence="23">
    <location>
        <begin position="570"/>
        <end position="628"/>
    </location>
</feature>
<evidence type="ECO:0000256" key="2">
    <source>
        <dbReference type="ARBA" id="ARBA00004604"/>
    </source>
</evidence>
<keyword evidence="5 16" id="KW-0240">DNA-directed RNA polymerase</keyword>
<dbReference type="InterPro" id="IPR007642">
    <property type="entry name" value="RNA_pol_Rpb2_2"/>
</dbReference>